<keyword evidence="3" id="KW-1185">Reference proteome</keyword>
<proteinExistence type="predicted"/>
<sequence>MAKNIIQILDPDWLERFRLDLLSDKDSESINWKFGQLLKHYQLLNYRFNFSEPIWRARICSESSGYQNVKELEAPPPSMITKPGRINNCGESVFYGSFNKHAVFEEIKASEGCYVHIAGFKIKEEIRCGLVGEYYKVHRSGKSSISDEAGALINRILSGIPHKKGIGFILIDAILSEILAKKNASAEGYLYTRALGRQLLEKLPDIDGLVYPSVASSHAMNLALNVDAARSKLELSGNSVLKIVKRYEYGIYDYELIRNASGHYQDGTINWEP</sequence>
<dbReference type="EMBL" id="JARXIC010000029">
    <property type="protein sequence ID" value="MDQ8195688.1"/>
    <property type="molecule type" value="Genomic_DNA"/>
</dbReference>
<name>A0ABU1ALM6_9BACT</name>
<organism evidence="2 3">
    <name type="scientific">Thalassobacterium sedimentorum</name>
    <dbReference type="NCBI Taxonomy" id="3041258"/>
    <lineage>
        <taxon>Bacteria</taxon>
        <taxon>Pseudomonadati</taxon>
        <taxon>Verrucomicrobiota</taxon>
        <taxon>Opitutia</taxon>
        <taxon>Puniceicoccales</taxon>
        <taxon>Coraliomargaritaceae</taxon>
        <taxon>Thalassobacterium</taxon>
    </lineage>
</organism>
<dbReference type="InterPro" id="IPR014914">
    <property type="entry name" value="RES_dom"/>
</dbReference>
<dbReference type="Pfam" id="PF08808">
    <property type="entry name" value="RES"/>
    <property type="match status" value="1"/>
</dbReference>
<feature type="domain" description="RES" evidence="1">
    <location>
        <begin position="185"/>
        <end position="229"/>
    </location>
</feature>
<comment type="caution">
    <text evidence="2">The sequence shown here is derived from an EMBL/GenBank/DDBJ whole genome shotgun (WGS) entry which is preliminary data.</text>
</comment>
<protein>
    <submittedName>
        <fullName evidence="2">RES family NAD+ phosphorylase</fullName>
    </submittedName>
</protein>
<gene>
    <name evidence="2" type="ORF">QEH59_14735</name>
</gene>
<accession>A0ABU1ALM6</accession>
<evidence type="ECO:0000259" key="1">
    <source>
        <dbReference type="Pfam" id="PF08808"/>
    </source>
</evidence>
<reference evidence="2 3" key="1">
    <citation type="submission" date="2023-04" db="EMBL/GenBank/DDBJ databases">
        <title>A novel bacteria isolated from coastal sediment.</title>
        <authorList>
            <person name="Liu X.-J."/>
            <person name="Du Z.-J."/>
        </authorList>
    </citation>
    <scope>NUCLEOTIDE SEQUENCE [LARGE SCALE GENOMIC DNA]</scope>
    <source>
        <strain evidence="2 3">SDUM461004</strain>
    </source>
</reference>
<evidence type="ECO:0000313" key="3">
    <source>
        <dbReference type="Proteomes" id="UP001243717"/>
    </source>
</evidence>
<dbReference type="Proteomes" id="UP001243717">
    <property type="component" value="Unassembled WGS sequence"/>
</dbReference>
<dbReference type="RefSeq" id="WP_308986137.1">
    <property type="nucleotide sequence ID" value="NZ_JARXIC010000029.1"/>
</dbReference>
<evidence type="ECO:0000313" key="2">
    <source>
        <dbReference type="EMBL" id="MDQ8195688.1"/>
    </source>
</evidence>